<reference evidence="2 3" key="1">
    <citation type="journal article" date="2024" name="G3 (Bethesda)">
        <title>Genome assembly of Hibiscus sabdariffa L. provides insights into metabolisms of medicinal natural products.</title>
        <authorList>
            <person name="Kim T."/>
        </authorList>
    </citation>
    <scope>NUCLEOTIDE SEQUENCE [LARGE SCALE GENOMIC DNA]</scope>
    <source>
        <strain evidence="2">TK-2024</strain>
        <tissue evidence="2">Old leaves</tissue>
    </source>
</reference>
<dbReference type="EMBL" id="JBBPBN010000102">
    <property type="protein sequence ID" value="KAK8979298.1"/>
    <property type="molecule type" value="Genomic_DNA"/>
</dbReference>
<keyword evidence="3" id="KW-1185">Reference proteome</keyword>
<dbReference type="Proteomes" id="UP001396334">
    <property type="component" value="Unassembled WGS sequence"/>
</dbReference>
<accession>A0ABR2NT59</accession>
<name>A0ABR2NT59_9ROSI</name>
<dbReference type="InterPro" id="IPR026960">
    <property type="entry name" value="RVT-Znf"/>
</dbReference>
<protein>
    <recommendedName>
        <fullName evidence="1">Reverse transcriptase zinc-binding domain-containing protein</fullName>
    </recommendedName>
</protein>
<evidence type="ECO:0000313" key="2">
    <source>
        <dbReference type="EMBL" id="KAK8979298.1"/>
    </source>
</evidence>
<gene>
    <name evidence="2" type="ORF">V6N11_000448</name>
</gene>
<proteinExistence type="predicted"/>
<organism evidence="2 3">
    <name type="scientific">Hibiscus sabdariffa</name>
    <name type="common">roselle</name>
    <dbReference type="NCBI Taxonomy" id="183260"/>
    <lineage>
        <taxon>Eukaryota</taxon>
        <taxon>Viridiplantae</taxon>
        <taxon>Streptophyta</taxon>
        <taxon>Embryophyta</taxon>
        <taxon>Tracheophyta</taxon>
        <taxon>Spermatophyta</taxon>
        <taxon>Magnoliopsida</taxon>
        <taxon>eudicotyledons</taxon>
        <taxon>Gunneridae</taxon>
        <taxon>Pentapetalae</taxon>
        <taxon>rosids</taxon>
        <taxon>malvids</taxon>
        <taxon>Malvales</taxon>
        <taxon>Malvaceae</taxon>
        <taxon>Malvoideae</taxon>
        <taxon>Hibiscus</taxon>
    </lineage>
</organism>
<dbReference type="Pfam" id="PF13966">
    <property type="entry name" value="zf-RVT"/>
    <property type="match status" value="1"/>
</dbReference>
<evidence type="ECO:0000313" key="3">
    <source>
        <dbReference type="Proteomes" id="UP001396334"/>
    </source>
</evidence>
<evidence type="ECO:0000259" key="1">
    <source>
        <dbReference type="Pfam" id="PF13966"/>
    </source>
</evidence>
<sequence>MFLWLLCHGRILSNRERVCRHLTTDCRCSVSGAVLEDLDHIFKQCPVAHSTWIPLIHDDKVDEFFALDFKQWIFVNLSNIGGFARDQVHWDVLFGLLMWNLWRKRNEWIFDTHVRSGKSILHHSMRMKREAVAARPSMPSGCISGGSDVGAQIRWVKPPRDNLEAMKLLNNRNGLGVVPSIAHYIVDILDRPWTTELLHIGREGKIRNRQTKAVWEPCSAFSINSNLGTMEATKSKPEAVKEYDFGGILCCKWELSVSSDLRCNYRS</sequence>
<comment type="caution">
    <text evidence="2">The sequence shown here is derived from an EMBL/GenBank/DDBJ whole genome shotgun (WGS) entry which is preliminary data.</text>
</comment>
<feature type="domain" description="Reverse transcriptase zinc-binding" evidence="1">
    <location>
        <begin position="1"/>
        <end position="52"/>
    </location>
</feature>